<dbReference type="GeneID" id="3719527"/>
<reference evidence="2 3" key="1">
    <citation type="submission" date="2018-08" db="EMBL/GenBank/DDBJ databases">
        <title>Draft genome sequence of Rhodobacter sphaeroides FY.</title>
        <authorList>
            <person name="Rayyan A."/>
            <person name="Meyer T.E."/>
            <person name="Kyndt J.A."/>
        </authorList>
    </citation>
    <scope>NUCLEOTIDE SEQUENCE [LARGE SCALE GENOMIC DNA]</scope>
    <source>
        <strain evidence="2 3">FY</strain>
    </source>
</reference>
<gene>
    <name evidence="2" type="ORF">D1114_15985</name>
</gene>
<evidence type="ECO:0000313" key="3">
    <source>
        <dbReference type="Proteomes" id="UP000266305"/>
    </source>
</evidence>
<feature type="domain" description="YjiS-like" evidence="1">
    <location>
        <begin position="28"/>
        <end position="60"/>
    </location>
</feature>
<evidence type="ECO:0000313" key="2">
    <source>
        <dbReference type="EMBL" id="RHZ92922.1"/>
    </source>
</evidence>
<sequence length="71" mass="7896">MAYANTTRIGHHGLGDRVSALVASVKLALAQRRIYRQTVRELNSLTTRELSDLGIHRSMITRIAMEAAYGL</sequence>
<dbReference type="InterPro" id="IPR009506">
    <property type="entry name" value="YjiS-like"/>
</dbReference>
<dbReference type="SMR" id="A0AAX1UIQ2"/>
<dbReference type="AlphaFoldDB" id="A0AAX1UIQ2"/>
<proteinExistence type="predicted"/>
<dbReference type="Proteomes" id="UP000266305">
    <property type="component" value="Unassembled WGS sequence"/>
</dbReference>
<dbReference type="Pfam" id="PF06568">
    <property type="entry name" value="YjiS-like"/>
    <property type="match status" value="1"/>
</dbReference>
<evidence type="ECO:0000259" key="1">
    <source>
        <dbReference type="Pfam" id="PF06568"/>
    </source>
</evidence>
<name>A0AAX1UIQ2_CERSP</name>
<accession>A0AAX1UIQ2</accession>
<dbReference type="RefSeq" id="WP_011337232.1">
    <property type="nucleotide sequence ID" value="NZ_BJXO01000008.1"/>
</dbReference>
<comment type="caution">
    <text evidence="2">The sequence shown here is derived from an EMBL/GenBank/DDBJ whole genome shotgun (WGS) entry which is preliminary data.</text>
</comment>
<dbReference type="EMBL" id="QWGP01000020">
    <property type="protein sequence ID" value="RHZ92922.1"/>
    <property type="molecule type" value="Genomic_DNA"/>
</dbReference>
<protein>
    <submittedName>
        <fullName evidence="2">DUF1127 domain-containing protein</fullName>
    </submittedName>
</protein>
<organism evidence="2 3">
    <name type="scientific">Cereibacter sphaeroides</name>
    <name type="common">Rhodobacter sphaeroides</name>
    <dbReference type="NCBI Taxonomy" id="1063"/>
    <lineage>
        <taxon>Bacteria</taxon>
        <taxon>Pseudomonadati</taxon>
        <taxon>Pseudomonadota</taxon>
        <taxon>Alphaproteobacteria</taxon>
        <taxon>Rhodobacterales</taxon>
        <taxon>Paracoccaceae</taxon>
        <taxon>Cereibacter</taxon>
    </lineage>
</organism>